<accession>A0A8H3VYH4</accession>
<feature type="compositionally biased region" description="Polar residues" evidence="1">
    <location>
        <begin position="219"/>
        <end position="230"/>
    </location>
</feature>
<feature type="compositionally biased region" description="Pro residues" evidence="1">
    <location>
        <begin position="252"/>
        <end position="262"/>
    </location>
</feature>
<organism evidence="2 3">
    <name type="scientific">Colletotrichum asianum</name>
    <dbReference type="NCBI Taxonomy" id="702518"/>
    <lineage>
        <taxon>Eukaryota</taxon>
        <taxon>Fungi</taxon>
        <taxon>Dikarya</taxon>
        <taxon>Ascomycota</taxon>
        <taxon>Pezizomycotina</taxon>
        <taxon>Sordariomycetes</taxon>
        <taxon>Hypocreomycetidae</taxon>
        <taxon>Glomerellales</taxon>
        <taxon>Glomerellaceae</taxon>
        <taxon>Colletotrichum</taxon>
        <taxon>Colletotrichum gloeosporioides species complex</taxon>
    </lineage>
</organism>
<comment type="caution">
    <text evidence="2">The sequence shown here is derived from an EMBL/GenBank/DDBJ whole genome shotgun (WGS) entry which is preliminary data.</text>
</comment>
<proteinExistence type="predicted"/>
<feature type="region of interest" description="Disordered" evidence="1">
    <location>
        <begin position="110"/>
        <end position="140"/>
    </location>
</feature>
<keyword evidence="3" id="KW-1185">Reference proteome</keyword>
<feature type="compositionally biased region" description="Polar residues" evidence="1">
    <location>
        <begin position="110"/>
        <end position="125"/>
    </location>
</feature>
<evidence type="ECO:0000313" key="2">
    <source>
        <dbReference type="EMBL" id="KAF0315831.1"/>
    </source>
</evidence>
<dbReference type="Proteomes" id="UP000434172">
    <property type="component" value="Unassembled WGS sequence"/>
</dbReference>
<protein>
    <submittedName>
        <fullName evidence="2">Uncharacterized protein</fullName>
    </submittedName>
</protein>
<evidence type="ECO:0000313" key="3">
    <source>
        <dbReference type="Proteomes" id="UP000434172"/>
    </source>
</evidence>
<reference evidence="2 3" key="1">
    <citation type="submission" date="2019-12" db="EMBL/GenBank/DDBJ databases">
        <title>A genome sequence resource for the geographically widespread anthracnose pathogen Colletotrichum asianum.</title>
        <authorList>
            <person name="Meng Y."/>
        </authorList>
    </citation>
    <scope>NUCLEOTIDE SEQUENCE [LARGE SCALE GENOMIC DNA]</scope>
    <source>
        <strain evidence="2 3">ICMP 18580</strain>
    </source>
</reference>
<dbReference type="EMBL" id="WOWK01000184">
    <property type="protein sequence ID" value="KAF0315831.1"/>
    <property type="molecule type" value="Genomic_DNA"/>
</dbReference>
<sequence length="333" mass="36154">MGLDDATLNHLAQAGALLRQRIPLSDEQKTWLETTQRDYPQFFAVPATSSVAHAAARANPLIPVDHHAIPLKDAYAEELMGKIAAGQPLTDNENGWYAVASSQLDSIRNSATASTTSGPAVSQLSLPEDQGALTPKRRGLVQTDLEREWIKARDEVSISTTPPTRYPLTAALQQQQQQHQQQQQQQQQPISNRPLHEPDSSPAAARKNRRAFTRPAAAQQHTTPSHSQPPALTPVSMRPPHASTPAVGPTQVPIPPPPPPFTTPAVGPMPHGAPLAGLSSGSSSAELIREYEEYSREHAKLRPQVLRYAQLEGLLRELEFKLYSAIGKDDGGV</sequence>
<feature type="compositionally biased region" description="Low complexity" evidence="1">
    <location>
        <begin position="263"/>
        <end position="281"/>
    </location>
</feature>
<feature type="region of interest" description="Disordered" evidence="1">
    <location>
        <begin position="171"/>
        <end position="281"/>
    </location>
</feature>
<feature type="compositionally biased region" description="Low complexity" evidence="1">
    <location>
        <begin position="173"/>
        <end position="188"/>
    </location>
</feature>
<name>A0A8H3VYH4_9PEZI</name>
<dbReference type="OrthoDB" id="10627575at2759"/>
<evidence type="ECO:0000256" key="1">
    <source>
        <dbReference type="SAM" id="MobiDB-lite"/>
    </source>
</evidence>
<dbReference type="AlphaFoldDB" id="A0A8H3VYH4"/>
<gene>
    <name evidence="2" type="ORF">GQ607_016942</name>
</gene>